<evidence type="ECO:0000313" key="1">
    <source>
        <dbReference type="EMBL" id="PIL17701.1"/>
    </source>
</evidence>
<dbReference type="AlphaFoldDB" id="A0A2G8R8D6"/>
<comment type="caution">
    <text evidence="1">The sequence shown here is derived from an EMBL/GenBank/DDBJ whole genome shotgun (WGS) entry which is preliminary data.</text>
</comment>
<proteinExistence type="predicted"/>
<protein>
    <submittedName>
        <fullName evidence="1">Uncharacterized protein</fullName>
    </submittedName>
</protein>
<reference evidence="1 2" key="1">
    <citation type="submission" date="2013-09" db="EMBL/GenBank/DDBJ databases">
        <title>Genome sequencing of Phaeobacter antarcticus sp. nov. SM1211.</title>
        <authorList>
            <person name="Zhang X.-Y."/>
            <person name="Liu C."/>
            <person name="Chen X.-L."/>
            <person name="Xie B.-B."/>
            <person name="Qin Q.-L."/>
            <person name="Rong J.-C."/>
            <person name="Zhang Y.-Z."/>
        </authorList>
    </citation>
    <scope>NUCLEOTIDE SEQUENCE [LARGE SCALE GENOMIC DNA]</scope>
    <source>
        <strain evidence="1 2">SM1211</strain>
    </source>
</reference>
<dbReference type="EMBL" id="AWWI01000160">
    <property type="protein sequence ID" value="PIL17701.1"/>
    <property type="molecule type" value="Genomic_DNA"/>
</dbReference>
<sequence length="41" mass="4532">MLEGDMWLLKEPVHLGILVDYLDRLLAAETDMTAENEAGTG</sequence>
<name>A0A2G8R8D6_9RHOB</name>
<evidence type="ECO:0000313" key="2">
    <source>
        <dbReference type="Proteomes" id="UP000231259"/>
    </source>
</evidence>
<accession>A0A2G8R8D6</accession>
<keyword evidence="2" id="KW-1185">Reference proteome</keyword>
<dbReference type="Proteomes" id="UP000231259">
    <property type="component" value="Unassembled WGS sequence"/>
</dbReference>
<organism evidence="1 2">
    <name type="scientific">Puniceibacterium antarcticum</name>
    <dbReference type="NCBI Taxonomy" id="1206336"/>
    <lineage>
        <taxon>Bacteria</taxon>
        <taxon>Pseudomonadati</taxon>
        <taxon>Pseudomonadota</taxon>
        <taxon>Alphaproteobacteria</taxon>
        <taxon>Rhodobacterales</taxon>
        <taxon>Paracoccaceae</taxon>
        <taxon>Puniceibacterium</taxon>
    </lineage>
</organism>
<gene>
    <name evidence="1" type="ORF">P775_23575</name>
</gene>